<name>A0A135V1L1_9PEZI</name>
<evidence type="ECO:0000313" key="2">
    <source>
        <dbReference type="EMBL" id="KXH66482.1"/>
    </source>
</evidence>
<comment type="caution">
    <text evidence="2">The sequence shown here is derived from an EMBL/GenBank/DDBJ whole genome shotgun (WGS) entry which is preliminary data.</text>
</comment>
<accession>A0A135V1L1</accession>
<gene>
    <name evidence="2" type="ORF">CSAL01_10704</name>
</gene>
<evidence type="ECO:0000313" key="3">
    <source>
        <dbReference type="Proteomes" id="UP000070121"/>
    </source>
</evidence>
<dbReference type="AlphaFoldDB" id="A0A135V1L1"/>
<dbReference type="STRING" id="1209931.A0A135V1L1"/>
<reference evidence="2 3" key="1">
    <citation type="submission" date="2014-02" db="EMBL/GenBank/DDBJ databases">
        <title>The genome sequence of Colletotrichum salicis CBS 607.94.</title>
        <authorList>
            <person name="Baroncelli R."/>
            <person name="Thon M.R."/>
        </authorList>
    </citation>
    <scope>NUCLEOTIDE SEQUENCE [LARGE SCALE GENOMIC DNA]</scope>
    <source>
        <strain evidence="2 3">CBS 607.94</strain>
    </source>
</reference>
<sequence length="202" mass="20338">MAPLTSALMPQAPGDSTPEKTPAQNRPLASGDASAGGSDVLPPEVADDATATYAGAFLDDSLTAAAAAEGLQEIGALGGAAAGLGSDQPGSGLYAEGLMGDPEIYAAEGCLAGLNAWHTTSYSGADRWPGPSGADYIARGYGGAMGDSDYGRTADMLAATGATMAMDTGRRDCKFGEDIELMCLDWECVAIGPGMFLVMMPL</sequence>
<dbReference type="EMBL" id="JFFI01000679">
    <property type="protein sequence ID" value="KXH66482.1"/>
    <property type="molecule type" value="Genomic_DNA"/>
</dbReference>
<protein>
    <submittedName>
        <fullName evidence="2">Uncharacterized protein</fullName>
    </submittedName>
</protein>
<keyword evidence="3" id="KW-1185">Reference proteome</keyword>
<organism evidence="2 3">
    <name type="scientific">Colletotrichum salicis</name>
    <dbReference type="NCBI Taxonomy" id="1209931"/>
    <lineage>
        <taxon>Eukaryota</taxon>
        <taxon>Fungi</taxon>
        <taxon>Dikarya</taxon>
        <taxon>Ascomycota</taxon>
        <taxon>Pezizomycotina</taxon>
        <taxon>Sordariomycetes</taxon>
        <taxon>Hypocreomycetidae</taxon>
        <taxon>Glomerellales</taxon>
        <taxon>Glomerellaceae</taxon>
        <taxon>Colletotrichum</taxon>
        <taxon>Colletotrichum acutatum species complex</taxon>
    </lineage>
</organism>
<dbReference type="Proteomes" id="UP000070121">
    <property type="component" value="Unassembled WGS sequence"/>
</dbReference>
<evidence type="ECO:0000256" key="1">
    <source>
        <dbReference type="SAM" id="MobiDB-lite"/>
    </source>
</evidence>
<feature type="region of interest" description="Disordered" evidence="1">
    <location>
        <begin position="1"/>
        <end position="44"/>
    </location>
</feature>
<proteinExistence type="predicted"/>